<dbReference type="AlphaFoldDB" id="A0A0M0J6V9"/>
<dbReference type="Proteomes" id="UP000037460">
    <property type="component" value="Unassembled WGS sequence"/>
</dbReference>
<keyword evidence="2 5" id="KW-0808">Transferase</keyword>
<dbReference type="GO" id="GO:0016740">
    <property type="term" value="F:transferase activity"/>
    <property type="evidence" value="ECO:0007669"/>
    <property type="project" value="UniProtKB-KW"/>
</dbReference>
<evidence type="ECO:0000256" key="3">
    <source>
        <dbReference type="SAM" id="MobiDB-lite"/>
    </source>
</evidence>
<comment type="similarity">
    <text evidence="1">Belongs to the glycosyltransferase 90 family.</text>
</comment>
<comment type="caution">
    <text evidence="5">The sequence shown here is derived from an EMBL/GenBank/DDBJ whole genome shotgun (WGS) entry which is preliminary data.</text>
</comment>
<dbReference type="InterPro" id="IPR006598">
    <property type="entry name" value="CAP10"/>
</dbReference>
<dbReference type="SMART" id="SM00672">
    <property type="entry name" value="CAP10"/>
    <property type="match status" value="1"/>
</dbReference>
<organism evidence="5 6">
    <name type="scientific">Chrysochromulina tobinii</name>
    <dbReference type="NCBI Taxonomy" id="1460289"/>
    <lineage>
        <taxon>Eukaryota</taxon>
        <taxon>Haptista</taxon>
        <taxon>Haptophyta</taxon>
        <taxon>Prymnesiophyceae</taxon>
        <taxon>Prymnesiales</taxon>
        <taxon>Chrysochromulinaceae</taxon>
        <taxon>Chrysochromulina</taxon>
    </lineage>
</organism>
<gene>
    <name evidence="5" type="ORF">Ctob_004960</name>
</gene>
<dbReference type="Pfam" id="PF05686">
    <property type="entry name" value="Glyco_transf_90"/>
    <property type="match status" value="1"/>
</dbReference>
<feature type="domain" description="Glycosyl transferase CAP10" evidence="4">
    <location>
        <begin position="44"/>
        <end position="325"/>
    </location>
</feature>
<dbReference type="PANTHER" id="PTHR12203:SF35">
    <property type="entry name" value="PROTEIN O-GLUCOSYLTRANSFERASE 1"/>
    <property type="match status" value="1"/>
</dbReference>
<sequence length="435" mass="49314">MYCQRFQVHDGKLYITDYAAIFFDRHYAPARVLPLLDTLRRHPQLRNLDIVVAGNDEPRVHNVPGDPRLWRRSCQRYCGDGSSTSDGRAPPALFSSTTNRATLDLPWLDFAWFFPKRPHKLRTPPWSVLHPQLLAAGRSVPWATKVELAMHTGNVGSAQRKLLAAVAQGSPDTMLVNELFIGDHNTIRKRCVELGLHRTGGYQKHRCFMTFEDQCSYKYLLNSASIGYANKFKSLLLCGSVVLYVRDGMRHQEFYEHGLLAGVHYVAVDRASDVPAMVRWLQKNDEYARAVAHAGRARMASLDARGLSDFMLELLSQYSKRLMFPVRPQPGAVHIECEDDLWRHYALSRPWLEGYLTRDNTTCVHPPDPGTKLGPPGWGGAYRGSKPRCYASHDQSPGAQPHACDFAEPFSTAESWEPDGMWPRAHPKSDRWDSM</sequence>
<evidence type="ECO:0000259" key="4">
    <source>
        <dbReference type="SMART" id="SM00672"/>
    </source>
</evidence>
<evidence type="ECO:0000256" key="2">
    <source>
        <dbReference type="ARBA" id="ARBA00022679"/>
    </source>
</evidence>
<evidence type="ECO:0000256" key="1">
    <source>
        <dbReference type="ARBA" id="ARBA00010118"/>
    </source>
</evidence>
<protein>
    <submittedName>
        <fullName evidence="5">Protein o-glucosyltransferase 1-like protein</fullName>
    </submittedName>
</protein>
<reference evidence="6" key="1">
    <citation type="journal article" date="2015" name="PLoS Genet.">
        <title>Genome Sequence and Transcriptome Analyses of Chrysochromulina tobin: Metabolic Tools for Enhanced Algal Fitness in the Prominent Order Prymnesiales (Haptophyceae).</title>
        <authorList>
            <person name="Hovde B.T."/>
            <person name="Deodato C.R."/>
            <person name="Hunsperger H.M."/>
            <person name="Ryken S.A."/>
            <person name="Yost W."/>
            <person name="Jha R.K."/>
            <person name="Patterson J."/>
            <person name="Monnat R.J. Jr."/>
            <person name="Barlow S.B."/>
            <person name="Starkenburg S.R."/>
            <person name="Cattolico R.A."/>
        </authorList>
    </citation>
    <scope>NUCLEOTIDE SEQUENCE</scope>
    <source>
        <strain evidence="6">CCMP291</strain>
    </source>
</reference>
<keyword evidence="6" id="KW-1185">Reference proteome</keyword>
<accession>A0A0M0J6V9</accession>
<evidence type="ECO:0000313" key="5">
    <source>
        <dbReference type="EMBL" id="KOO22200.1"/>
    </source>
</evidence>
<proteinExistence type="inferred from homology"/>
<dbReference type="PANTHER" id="PTHR12203">
    <property type="entry name" value="KDEL LYS-ASP-GLU-LEU CONTAINING - RELATED"/>
    <property type="match status" value="1"/>
</dbReference>
<name>A0A0M0J6V9_9EUKA</name>
<feature type="region of interest" description="Disordered" evidence="3">
    <location>
        <begin position="389"/>
        <end position="435"/>
    </location>
</feature>
<evidence type="ECO:0000313" key="6">
    <source>
        <dbReference type="Proteomes" id="UP000037460"/>
    </source>
</evidence>
<dbReference type="EMBL" id="JWZX01003302">
    <property type="protein sequence ID" value="KOO22200.1"/>
    <property type="molecule type" value="Genomic_DNA"/>
</dbReference>
<dbReference type="InterPro" id="IPR051091">
    <property type="entry name" value="O-Glucosyltr/Glycosyltrsf_90"/>
</dbReference>
<dbReference type="OrthoDB" id="202415at2759"/>